<evidence type="ECO:0000256" key="7">
    <source>
        <dbReference type="ARBA" id="ARBA00023306"/>
    </source>
</evidence>
<keyword evidence="4 9" id="KW-0812">Transmembrane</keyword>
<evidence type="ECO:0000256" key="6">
    <source>
        <dbReference type="ARBA" id="ARBA00023136"/>
    </source>
</evidence>
<evidence type="ECO:0000313" key="11">
    <source>
        <dbReference type="EMBL" id="NYB73919.1"/>
    </source>
</evidence>
<dbReference type="Pfam" id="PF08478">
    <property type="entry name" value="POTRA_1"/>
    <property type="match status" value="1"/>
</dbReference>
<dbReference type="AlphaFoldDB" id="A0A974BIM0"/>
<evidence type="ECO:0000256" key="2">
    <source>
        <dbReference type="ARBA" id="ARBA00022475"/>
    </source>
</evidence>
<feature type="transmembrane region" description="Helical" evidence="9">
    <location>
        <begin position="37"/>
        <end position="59"/>
    </location>
</feature>
<accession>A0A974BIM0</accession>
<comment type="subcellular location">
    <subcellularLocation>
        <location evidence="1">Membrane</location>
    </subcellularLocation>
</comment>
<dbReference type="Gene3D" id="3.10.20.310">
    <property type="entry name" value="membrane protein fhac"/>
    <property type="match status" value="1"/>
</dbReference>
<reference evidence="11" key="1">
    <citation type="submission" date="2020-07" db="EMBL/GenBank/DDBJ databases">
        <title>Genomic analysis of a strain of Sedimentibacter Hydroxybenzoicus DSM7310.</title>
        <authorList>
            <person name="Ma S."/>
        </authorList>
    </citation>
    <scope>NUCLEOTIDE SEQUENCE</scope>
    <source>
        <strain evidence="11">DSM 7310</strain>
    </source>
</reference>
<evidence type="ECO:0000256" key="1">
    <source>
        <dbReference type="ARBA" id="ARBA00004370"/>
    </source>
</evidence>
<feature type="domain" description="POTRA" evidence="10">
    <location>
        <begin position="65"/>
        <end position="133"/>
    </location>
</feature>
<evidence type="ECO:0000259" key="10">
    <source>
        <dbReference type="PROSITE" id="PS51779"/>
    </source>
</evidence>
<dbReference type="GO" id="GO:0005886">
    <property type="term" value="C:plasma membrane"/>
    <property type="evidence" value="ECO:0007669"/>
    <property type="project" value="TreeGrafter"/>
</dbReference>
<feature type="region of interest" description="Disordered" evidence="8">
    <location>
        <begin position="1"/>
        <end position="27"/>
    </location>
</feature>
<keyword evidence="5 9" id="KW-1133">Transmembrane helix</keyword>
<organism evidence="11 12">
    <name type="scientific">Sedimentibacter hydroxybenzoicus DSM 7310</name>
    <dbReference type="NCBI Taxonomy" id="1123245"/>
    <lineage>
        <taxon>Bacteria</taxon>
        <taxon>Bacillati</taxon>
        <taxon>Bacillota</taxon>
        <taxon>Tissierellia</taxon>
        <taxon>Sedimentibacter</taxon>
    </lineage>
</organism>
<dbReference type="EMBL" id="JACBNQ010000005">
    <property type="protein sequence ID" value="NYB73919.1"/>
    <property type="molecule type" value="Genomic_DNA"/>
</dbReference>
<evidence type="ECO:0000256" key="8">
    <source>
        <dbReference type="SAM" id="MobiDB-lite"/>
    </source>
</evidence>
<evidence type="ECO:0000256" key="3">
    <source>
        <dbReference type="ARBA" id="ARBA00022618"/>
    </source>
</evidence>
<gene>
    <name evidence="11" type="ORF">HZF24_07170</name>
</gene>
<keyword evidence="2" id="KW-1003">Cell membrane</keyword>
<keyword evidence="6 9" id="KW-0472">Membrane</keyword>
<evidence type="ECO:0000256" key="4">
    <source>
        <dbReference type="ARBA" id="ARBA00022692"/>
    </source>
</evidence>
<dbReference type="InterPro" id="IPR013685">
    <property type="entry name" value="POTRA_FtsQ_type"/>
</dbReference>
<keyword evidence="3" id="KW-0132">Cell division</keyword>
<proteinExistence type="predicted"/>
<keyword evidence="12" id="KW-1185">Reference proteome</keyword>
<dbReference type="InterPro" id="IPR034746">
    <property type="entry name" value="POTRA"/>
</dbReference>
<dbReference type="PROSITE" id="PS51779">
    <property type="entry name" value="POTRA"/>
    <property type="match status" value="1"/>
</dbReference>
<dbReference type="PANTHER" id="PTHR37820">
    <property type="entry name" value="CELL DIVISION PROTEIN DIVIB"/>
    <property type="match status" value="1"/>
</dbReference>
<dbReference type="RefSeq" id="WP_179237610.1">
    <property type="nucleotide sequence ID" value="NZ_JACBNQ010000005.1"/>
</dbReference>
<dbReference type="PANTHER" id="PTHR37820:SF1">
    <property type="entry name" value="CELL DIVISION PROTEIN FTSQ"/>
    <property type="match status" value="1"/>
</dbReference>
<protein>
    <submittedName>
        <fullName evidence="11">FtsQ-type POTRA domain-containing protein</fullName>
    </submittedName>
</protein>
<evidence type="ECO:0000256" key="9">
    <source>
        <dbReference type="SAM" id="Phobius"/>
    </source>
</evidence>
<dbReference type="Proteomes" id="UP000611629">
    <property type="component" value="Unassembled WGS sequence"/>
</dbReference>
<comment type="caution">
    <text evidence="11">The sequence shown here is derived from an EMBL/GenBank/DDBJ whole genome shotgun (WGS) entry which is preliminary data.</text>
</comment>
<dbReference type="GO" id="GO:0051301">
    <property type="term" value="P:cell division"/>
    <property type="evidence" value="ECO:0007669"/>
    <property type="project" value="UniProtKB-KW"/>
</dbReference>
<sequence>MSPKCERSEGQNTKGTAMAKEKAIKKRKKKKRKFRKLFVSTAAFITAAVIVVFCIYYVYYETDYFNVAEVKIEGNLVYDNQFILDSSEIETGEKLFSVDRNDVKERLQQQVYVEHARVVYELPNKIYIHITERQEKYQIYYNNNYVVTDKNGIALKADTTNNQLKTIESLTDVLYNVGEEIKFTGIDNVKSIFEAIDYIESEFDSETVTNFWVNKNNSILLETKYGTFIKMMLSEDVKYQAVFAMKIINERLNNNLPVFNGLIDFTKGDITIYVEDFNMEEYNE</sequence>
<dbReference type="InterPro" id="IPR050487">
    <property type="entry name" value="FtsQ_DivIB"/>
</dbReference>
<evidence type="ECO:0000256" key="5">
    <source>
        <dbReference type="ARBA" id="ARBA00022989"/>
    </source>
</evidence>
<name>A0A974BIM0_SEDHY</name>
<evidence type="ECO:0000313" key="12">
    <source>
        <dbReference type="Proteomes" id="UP000611629"/>
    </source>
</evidence>
<keyword evidence="7" id="KW-0131">Cell cycle</keyword>